<protein>
    <recommendedName>
        <fullName evidence="2">Biogenesis of lysosome-related organelles complex 1 subunit 1</fullName>
    </recommendedName>
</protein>
<evidence type="ECO:0000256" key="2">
    <source>
        <dbReference type="ARBA" id="ARBA00019577"/>
    </source>
</evidence>
<dbReference type="EMBL" id="OC916277">
    <property type="protein sequence ID" value="CAD7643742.1"/>
    <property type="molecule type" value="Genomic_DNA"/>
</dbReference>
<comment type="similarity">
    <text evidence="1">Belongs to the BLOC1S1 family.</text>
</comment>
<dbReference type="AlphaFoldDB" id="A0A7R9LMK1"/>
<feature type="compositionally biased region" description="Basic and acidic residues" evidence="3">
    <location>
        <begin position="12"/>
        <end position="22"/>
    </location>
</feature>
<dbReference type="Proteomes" id="UP000728032">
    <property type="component" value="Unassembled WGS sequence"/>
</dbReference>
<organism evidence="4">
    <name type="scientific">Oppiella nova</name>
    <dbReference type="NCBI Taxonomy" id="334625"/>
    <lineage>
        <taxon>Eukaryota</taxon>
        <taxon>Metazoa</taxon>
        <taxon>Ecdysozoa</taxon>
        <taxon>Arthropoda</taxon>
        <taxon>Chelicerata</taxon>
        <taxon>Arachnida</taxon>
        <taxon>Acari</taxon>
        <taxon>Acariformes</taxon>
        <taxon>Sarcoptiformes</taxon>
        <taxon>Oribatida</taxon>
        <taxon>Brachypylina</taxon>
        <taxon>Oppioidea</taxon>
        <taxon>Oppiidae</taxon>
        <taxon>Oppiella</taxon>
    </lineage>
</organism>
<dbReference type="PANTHER" id="PTHR13073">
    <property type="entry name" value="BLOC-1 COMPLEX SUBUNIT 1"/>
    <property type="match status" value="1"/>
</dbReference>
<proteinExistence type="inferred from homology"/>
<feature type="region of interest" description="Disordered" evidence="3">
    <location>
        <begin position="1"/>
        <end position="22"/>
    </location>
</feature>
<dbReference type="InterPro" id="IPR009395">
    <property type="entry name" value="BLOC1S1"/>
</dbReference>
<sequence length="126" mass="14628">MLSSMVSRHQTKQKEKKEEIESKRLEAIDCSVDLTANLVNHLNDGVAKTYVNQRRLDSESKQLVQNVTQFSRSVHQWLQLMNAFNKTVKELGDVHNWSQTIEHDMRTVSSALEYTYKTRQSLPPQP</sequence>
<dbReference type="OrthoDB" id="20018at2759"/>
<accession>A0A7R9LMK1</accession>
<keyword evidence="5" id="KW-1185">Reference proteome</keyword>
<dbReference type="PANTHER" id="PTHR13073:SF0">
    <property type="entry name" value="BIOGENESIS OF LYSOSOME-RELATED ORGANELLES COMPLEX 1 SUBUNIT 1"/>
    <property type="match status" value="1"/>
</dbReference>
<gene>
    <name evidence="4" type="ORF">ONB1V03_LOCUS4296</name>
</gene>
<reference evidence="4" key="1">
    <citation type="submission" date="2020-11" db="EMBL/GenBank/DDBJ databases">
        <authorList>
            <person name="Tran Van P."/>
        </authorList>
    </citation>
    <scope>NUCLEOTIDE SEQUENCE</scope>
</reference>
<dbReference type="EMBL" id="CAJPVJ010001452">
    <property type="protein sequence ID" value="CAG2164747.1"/>
    <property type="molecule type" value="Genomic_DNA"/>
</dbReference>
<evidence type="ECO:0000256" key="1">
    <source>
        <dbReference type="ARBA" id="ARBA00007133"/>
    </source>
</evidence>
<name>A0A7R9LMK1_9ACAR</name>
<feature type="non-terminal residue" evidence="4">
    <location>
        <position position="126"/>
    </location>
</feature>
<evidence type="ECO:0000313" key="4">
    <source>
        <dbReference type="EMBL" id="CAD7643742.1"/>
    </source>
</evidence>
<dbReference type="Pfam" id="PF06320">
    <property type="entry name" value="GCN5L1"/>
    <property type="match status" value="1"/>
</dbReference>
<evidence type="ECO:0000313" key="5">
    <source>
        <dbReference type="Proteomes" id="UP000728032"/>
    </source>
</evidence>
<dbReference type="GO" id="GO:0031083">
    <property type="term" value="C:BLOC-1 complex"/>
    <property type="evidence" value="ECO:0007669"/>
    <property type="project" value="InterPro"/>
</dbReference>
<dbReference type="GO" id="GO:0016197">
    <property type="term" value="P:endosomal transport"/>
    <property type="evidence" value="ECO:0007669"/>
    <property type="project" value="TreeGrafter"/>
</dbReference>
<evidence type="ECO:0000256" key="3">
    <source>
        <dbReference type="SAM" id="MobiDB-lite"/>
    </source>
</evidence>